<dbReference type="GO" id="GO:0030003">
    <property type="term" value="P:intracellular monoatomic cation homeostasis"/>
    <property type="evidence" value="ECO:0007669"/>
    <property type="project" value="TreeGrafter"/>
</dbReference>
<proteinExistence type="predicted"/>
<protein>
    <submittedName>
        <fullName evidence="8">LETM1 and EF-hand domain-containing protein 1 mitochondrial-like</fullName>
    </submittedName>
</protein>
<evidence type="ECO:0000256" key="2">
    <source>
        <dbReference type="ARBA" id="ARBA00022692"/>
    </source>
</evidence>
<reference evidence="8 9" key="1">
    <citation type="journal article" date="2018" name="Front. Plant Sci.">
        <title>Red Clover (Trifolium pratense) and Zigzag Clover (T. medium) - A Picture of Genomic Similarities and Differences.</title>
        <authorList>
            <person name="Dluhosova J."/>
            <person name="Istvanek J."/>
            <person name="Nedelnik J."/>
            <person name="Repkova J."/>
        </authorList>
    </citation>
    <scope>NUCLEOTIDE SEQUENCE [LARGE SCALE GENOMIC DNA]</scope>
    <source>
        <strain evidence="9">cv. 10/8</strain>
        <tissue evidence="8">Leaf</tissue>
    </source>
</reference>
<sequence length="89" mass="9767">MKNDNKLIQEGVESLSEAALRQACRDRGLLGLHIVEGMRQQVKPEEAVQAILSSLPDEVVVTVCVTALPSGDSVSDKNRKLEYLECTRS</sequence>
<gene>
    <name evidence="8" type="ORF">A2U01_0004839</name>
</gene>
<evidence type="ECO:0000256" key="5">
    <source>
        <dbReference type="ARBA" id="ARBA00023128"/>
    </source>
</evidence>
<dbReference type="InterPro" id="IPR044202">
    <property type="entry name" value="LETM1/MDM38-like"/>
</dbReference>
<comment type="caution">
    <text evidence="8">The sequence shown here is derived from an EMBL/GenBank/DDBJ whole genome shotgun (WGS) entry which is preliminary data.</text>
</comment>
<organism evidence="8 9">
    <name type="scientific">Trifolium medium</name>
    <dbReference type="NCBI Taxonomy" id="97028"/>
    <lineage>
        <taxon>Eukaryota</taxon>
        <taxon>Viridiplantae</taxon>
        <taxon>Streptophyta</taxon>
        <taxon>Embryophyta</taxon>
        <taxon>Tracheophyta</taxon>
        <taxon>Spermatophyta</taxon>
        <taxon>Magnoliopsida</taxon>
        <taxon>eudicotyledons</taxon>
        <taxon>Gunneridae</taxon>
        <taxon>Pentapetalae</taxon>
        <taxon>rosids</taxon>
        <taxon>fabids</taxon>
        <taxon>Fabales</taxon>
        <taxon>Fabaceae</taxon>
        <taxon>Papilionoideae</taxon>
        <taxon>50 kb inversion clade</taxon>
        <taxon>NPAAA clade</taxon>
        <taxon>Hologalegina</taxon>
        <taxon>IRL clade</taxon>
        <taxon>Trifolieae</taxon>
        <taxon>Trifolium</taxon>
    </lineage>
</organism>
<dbReference type="PANTHER" id="PTHR14009:SF1">
    <property type="entry name" value="MITOCHONDRIAL PROTON_CALCIUM EXCHANGER PROTEIN"/>
    <property type="match status" value="1"/>
</dbReference>
<evidence type="ECO:0000313" key="8">
    <source>
        <dbReference type="EMBL" id="MCH84009.1"/>
    </source>
</evidence>
<evidence type="ECO:0000256" key="6">
    <source>
        <dbReference type="ARBA" id="ARBA00023136"/>
    </source>
</evidence>
<evidence type="ECO:0000256" key="1">
    <source>
        <dbReference type="ARBA" id="ARBA00004434"/>
    </source>
</evidence>
<dbReference type="PANTHER" id="PTHR14009">
    <property type="entry name" value="LEUCINE ZIPPER-EF-HAND CONTAINING TRANSMEMBRANE PROTEIN"/>
    <property type="match status" value="1"/>
</dbReference>
<dbReference type="GO" id="GO:0043022">
    <property type="term" value="F:ribosome binding"/>
    <property type="evidence" value="ECO:0007669"/>
    <property type="project" value="InterPro"/>
</dbReference>
<dbReference type="Proteomes" id="UP000265520">
    <property type="component" value="Unassembled WGS sequence"/>
</dbReference>
<keyword evidence="6" id="KW-0472">Membrane</keyword>
<keyword evidence="2" id="KW-0812">Transmembrane</keyword>
<dbReference type="EMBL" id="LXQA010006107">
    <property type="protein sequence ID" value="MCH84009.1"/>
    <property type="molecule type" value="Genomic_DNA"/>
</dbReference>
<comment type="subcellular location">
    <subcellularLocation>
        <location evidence="1">Mitochondrion inner membrane</location>
        <topology evidence="1">Single-pass membrane protein</topology>
    </subcellularLocation>
</comment>
<keyword evidence="9" id="KW-1185">Reference proteome</keyword>
<name>A0A392M9Y3_9FABA</name>
<dbReference type="InterPro" id="IPR033122">
    <property type="entry name" value="LETM1-like_RBD"/>
</dbReference>
<keyword evidence="4" id="KW-1133">Transmembrane helix</keyword>
<evidence type="ECO:0000313" key="9">
    <source>
        <dbReference type="Proteomes" id="UP000265520"/>
    </source>
</evidence>
<keyword evidence="5" id="KW-0496">Mitochondrion</keyword>
<evidence type="ECO:0000259" key="7">
    <source>
        <dbReference type="Pfam" id="PF07766"/>
    </source>
</evidence>
<dbReference type="Pfam" id="PF07766">
    <property type="entry name" value="LETM1_RBD"/>
    <property type="match status" value="1"/>
</dbReference>
<accession>A0A392M9Y3</accession>
<dbReference type="AlphaFoldDB" id="A0A392M9Y3"/>
<evidence type="ECO:0000256" key="3">
    <source>
        <dbReference type="ARBA" id="ARBA00022792"/>
    </source>
</evidence>
<evidence type="ECO:0000256" key="4">
    <source>
        <dbReference type="ARBA" id="ARBA00022989"/>
    </source>
</evidence>
<keyword evidence="3" id="KW-0999">Mitochondrion inner membrane</keyword>
<feature type="domain" description="Letm1 RBD" evidence="7">
    <location>
        <begin position="2"/>
        <end position="34"/>
    </location>
</feature>
<dbReference type="GO" id="GO:0005743">
    <property type="term" value="C:mitochondrial inner membrane"/>
    <property type="evidence" value="ECO:0007669"/>
    <property type="project" value="UniProtKB-SubCell"/>
</dbReference>